<keyword evidence="5" id="KW-0597">Phosphoprotein</keyword>
<reference evidence="18 19" key="1">
    <citation type="submission" date="2020-08" db="EMBL/GenBank/DDBJ databases">
        <title>Genomic Encyclopedia of Type Strains, Phase III (KMG-III): the genomes of soil and plant-associated and newly described type strains.</title>
        <authorList>
            <person name="Whitman W."/>
        </authorList>
    </citation>
    <scope>NUCLEOTIDE SEQUENCE [LARGE SCALE GENOMIC DNA]</scope>
    <source>
        <strain evidence="18 19">CECT 7247</strain>
    </source>
</reference>
<dbReference type="SUPFAM" id="SSF81660">
    <property type="entry name" value="Metal cation-transporting ATPase, ATP-binding domain N"/>
    <property type="match status" value="1"/>
</dbReference>
<evidence type="ECO:0000256" key="4">
    <source>
        <dbReference type="ARBA" id="ARBA00022475"/>
    </source>
</evidence>
<keyword evidence="11" id="KW-1278">Translocase</keyword>
<feature type="transmembrane region" description="Helical" evidence="15">
    <location>
        <begin position="258"/>
        <end position="278"/>
    </location>
</feature>
<gene>
    <name evidence="18" type="ORF">FHS28_001207</name>
</gene>
<feature type="transmembrane region" description="Helical" evidence="15">
    <location>
        <begin position="189"/>
        <end position="208"/>
    </location>
</feature>
<evidence type="ECO:0000259" key="17">
    <source>
        <dbReference type="PROSITE" id="PS50846"/>
    </source>
</evidence>
<evidence type="ECO:0000256" key="5">
    <source>
        <dbReference type="ARBA" id="ARBA00022553"/>
    </source>
</evidence>
<dbReference type="SUPFAM" id="SSF81653">
    <property type="entry name" value="Calcium ATPase, transduction domain A"/>
    <property type="match status" value="1"/>
</dbReference>
<dbReference type="RefSeq" id="WP_184294234.1">
    <property type="nucleotide sequence ID" value="NZ_JACHXO010000001.1"/>
</dbReference>
<dbReference type="CDD" id="cd00371">
    <property type="entry name" value="HMA"/>
    <property type="match status" value="1"/>
</dbReference>
<evidence type="ECO:0000256" key="14">
    <source>
        <dbReference type="ARBA" id="ARBA00023136"/>
    </source>
</evidence>
<evidence type="ECO:0000256" key="10">
    <source>
        <dbReference type="ARBA" id="ARBA00022842"/>
    </source>
</evidence>
<dbReference type="InterPro" id="IPR018303">
    <property type="entry name" value="ATPase_P-typ_P_site"/>
</dbReference>
<dbReference type="Pfam" id="PF00403">
    <property type="entry name" value="HMA"/>
    <property type="match status" value="1"/>
</dbReference>
<dbReference type="PROSITE" id="PS00154">
    <property type="entry name" value="ATPASE_E1_E2"/>
    <property type="match status" value="1"/>
</dbReference>
<dbReference type="SFLD" id="SFLDG00002">
    <property type="entry name" value="C1.7:_P-type_atpase_like"/>
    <property type="match status" value="1"/>
</dbReference>
<feature type="transmembrane region" description="Helical" evidence="15">
    <location>
        <begin position="471"/>
        <end position="497"/>
    </location>
</feature>
<evidence type="ECO:0000256" key="7">
    <source>
        <dbReference type="ARBA" id="ARBA00022723"/>
    </source>
</evidence>
<dbReference type="InterPro" id="IPR023298">
    <property type="entry name" value="ATPase_P-typ_TM_dom_sf"/>
</dbReference>
<name>A0ABR6GQ90_9BURK</name>
<dbReference type="SUPFAM" id="SSF55008">
    <property type="entry name" value="HMA, heavy metal-associated domain"/>
    <property type="match status" value="1"/>
</dbReference>
<dbReference type="InterPro" id="IPR023299">
    <property type="entry name" value="ATPase_P-typ_cyto_dom_N"/>
</dbReference>
<dbReference type="Gene3D" id="3.40.50.1000">
    <property type="entry name" value="HAD superfamily/HAD-like"/>
    <property type="match status" value="2"/>
</dbReference>
<evidence type="ECO:0000256" key="9">
    <source>
        <dbReference type="ARBA" id="ARBA00022840"/>
    </source>
</evidence>
<dbReference type="InterPro" id="IPR036163">
    <property type="entry name" value="HMA_dom_sf"/>
</dbReference>
<proteinExistence type="inferred from homology"/>
<organism evidence="18 19">
    <name type="scientific">Roseateles terrae</name>
    <dbReference type="NCBI Taxonomy" id="431060"/>
    <lineage>
        <taxon>Bacteria</taxon>
        <taxon>Pseudomonadati</taxon>
        <taxon>Pseudomonadota</taxon>
        <taxon>Betaproteobacteria</taxon>
        <taxon>Burkholderiales</taxon>
        <taxon>Sphaerotilaceae</taxon>
        <taxon>Roseateles</taxon>
    </lineage>
</organism>
<dbReference type="InterPro" id="IPR059000">
    <property type="entry name" value="ATPase_P-type_domA"/>
</dbReference>
<keyword evidence="8 15" id="KW-0547">Nucleotide-binding</keyword>
<feature type="transmembrane region" description="Helical" evidence="15">
    <location>
        <begin position="846"/>
        <end position="863"/>
    </location>
</feature>
<dbReference type="InterPro" id="IPR008250">
    <property type="entry name" value="ATPase_P-typ_transduc_dom_A_sf"/>
</dbReference>
<dbReference type="Pfam" id="PF00122">
    <property type="entry name" value="E1-E2_ATPase"/>
    <property type="match status" value="1"/>
</dbReference>
<evidence type="ECO:0000256" key="13">
    <source>
        <dbReference type="ARBA" id="ARBA00023065"/>
    </source>
</evidence>
<accession>A0ABR6GQ90</accession>
<comment type="similarity">
    <text evidence="2 15">Belongs to the cation transport ATPase (P-type) (TC 3.A.3) family. Type IB subfamily.</text>
</comment>
<dbReference type="SUPFAM" id="SSF56784">
    <property type="entry name" value="HAD-like"/>
    <property type="match status" value="1"/>
</dbReference>
<sequence length="923" mass="96188">MPPADAAAEAVLPAPTLTPVLGRPDAADRSETTLPTATQTASGAVSAAARQAVPGAAPEAVQEAAPAAAPEAASEAAPKAASEAASEATQPAWLSFSEWLTETDARSRLRLSGMHCAACAGLIETLLLRQPGVRAAQVSPATQRLTLDWAPAEVSLDVLRRELRRAGYDCAPDLATPTRELRRREHRQAIWRLFVAGFLMMQVMMLAWPAYVAAPGEMTPDVQALLRWGQWVLTLPVMLMAAGPFFQAAWSQLRSRRLGMDVPVVVGLTVAFVAGTGATLDPAGPFGHEVYFDSITMFVAFLLAARYLELRARHRAIEALEQVSGALPDQVERLRDDGGSDWVAAEALQPDDRVRVPAGQRIPADAVVLQGQGAVDESLLSGESRPVARTVGDEVLAGSINLHGVLLLKVRQVGAATRLSGLQRLMEQAFQERPAMLKASDRMAGVFLAGVMTLALGAALAWQFIDPSRAVAVAVSVLIVTCPCALSLAAPAAWVAAAGRLARQGLLLSRLEALEALARTTHVVMDKTGTLTSPQLALAAQWPERLDRQAAHWAFSLAAASHHPLSRALLLALQEQDALKAGPGCALADEAMTSEGGVAGIGPRSAAGTTGSNDDHFSETFAATATEHAGRGLTLTDMAGRVWRLGAPHWAIAPATTTTTTTVKSATVASTAIIESTGCAGRASTSTLAATAAPVPLDDAQLVLSCDGFPRAAWRFDEQLREDAHDAVADCQALGLSVTLLSGDQPSRVVQAAARAGITDWQGGASPEDKLARVSSLQQQGAHVLMLGDGINDAPVLARAQASIAMGQGADLAKVRADALLVQPRLRALPEAVALSRRTVRVVRQNLGWALFYNAACVPMALVGWLPPWAAGLGMALSSCAVIGNAARLGRSGMPAAPSSGAPIAAPATGPLATPIAAPTAES</sequence>
<keyword evidence="6 15" id="KW-0812">Transmembrane</keyword>
<keyword evidence="4 15" id="KW-1003">Cell membrane</keyword>
<dbReference type="Gene3D" id="2.70.150.10">
    <property type="entry name" value="Calcium-transporting ATPase, cytoplasmic transduction domain A"/>
    <property type="match status" value="1"/>
</dbReference>
<evidence type="ECO:0000256" key="12">
    <source>
        <dbReference type="ARBA" id="ARBA00022989"/>
    </source>
</evidence>
<dbReference type="Proteomes" id="UP000574369">
    <property type="component" value="Unassembled WGS sequence"/>
</dbReference>
<dbReference type="InterPro" id="IPR006121">
    <property type="entry name" value="HMA_dom"/>
</dbReference>
<dbReference type="InterPro" id="IPR027256">
    <property type="entry name" value="P-typ_ATPase_IB"/>
</dbReference>
<evidence type="ECO:0000256" key="16">
    <source>
        <dbReference type="SAM" id="MobiDB-lite"/>
    </source>
</evidence>
<dbReference type="InterPro" id="IPR023214">
    <property type="entry name" value="HAD_sf"/>
</dbReference>
<keyword evidence="9 15" id="KW-0067">ATP-binding</keyword>
<evidence type="ECO:0000256" key="2">
    <source>
        <dbReference type="ARBA" id="ARBA00006024"/>
    </source>
</evidence>
<evidence type="ECO:0000256" key="8">
    <source>
        <dbReference type="ARBA" id="ARBA00022741"/>
    </source>
</evidence>
<protein>
    <submittedName>
        <fullName evidence="18">Cu2+-exporting ATPase</fullName>
    </submittedName>
</protein>
<dbReference type="NCBIfam" id="TIGR01494">
    <property type="entry name" value="ATPase_P-type"/>
    <property type="match status" value="2"/>
</dbReference>
<evidence type="ECO:0000256" key="3">
    <source>
        <dbReference type="ARBA" id="ARBA00022448"/>
    </source>
</evidence>
<keyword evidence="3" id="KW-0813">Transport</keyword>
<dbReference type="Gene3D" id="3.40.1110.10">
    <property type="entry name" value="Calcium-transporting ATPase, cytoplasmic domain N"/>
    <property type="match status" value="1"/>
</dbReference>
<feature type="compositionally biased region" description="Low complexity" evidence="16">
    <location>
        <begin position="1"/>
        <end position="19"/>
    </location>
</feature>
<dbReference type="Gene3D" id="3.30.70.100">
    <property type="match status" value="1"/>
</dbReference>
<keyword evidence="12 15" id="KW-1133">Transmembrane helix</keyword>
<feature type="domain" description="HMA" evidence="17">
    <location>
        <begin position="105"/>
        <end position="171"/>
    </location>
</feature>
<comment type="subcellular location">
    <subcellularLocation>
        <location evidence="1">Cell membrane</location>
        <topology evidence="1">Multi-pass membrane protein</topology>
    </subcellularLocation>
</comment>
<keyword evidence="10" id="KW-0460">Magnesium</keyword>
<dbReference type="SFLD" id="SFLDS00003">
    <property type="entry name" value="Haloacid_Dehalogenase"/>
    <property type="match status" value="1"/>
</dbReference>
<dbReference type="PRINTS" id="PR00119">
    <property type="entry name" value="CATATPASE"/>
</dbReference>
<comment type="caution">
    <text evidence="18">The sequence shown here is derived from an EMBL/GenBank/DDBJ whole genome shotgun (WGS) entry which is preliminary data.</text>
</comment>
<dbReference type="Gene3D" id="1.20.1110.10">
    <property type="entry name" value="Calcium-transporting ATPase, transmembrane domain"/>
    <property type="match status" value="1"/>
</dbReference>
<dbReference type="PANTHER" id="PTHR43520:SF5">
    <property type="entry name" value="CATION-TRANSPORTING P-TYPE ATPASE-RELATED"/>
    <property type="match status" value="1"/>
</dbReference>
<feature type="region of interest" description="Disordered" evidence="16">
    <location>
        <begin position="1"/>
        <end position="85"/>
    </location>
</feature>
<feature type="transmembrane region" description="Helical" evidence="15">
    <location>
        <begin position="443"/>
        <end position="465"/>
    </location>
</feature>
<dbReference type="Pfam" id="PF00702">
    <property type="entry name" value="Hydrolase"/>
    <property type="match status" value="1"/>
</dbReference>
<feature type="transmembrane region" description="Helical" evidence="15">
    <location>
        <begin position="290"/>
        <end position="308"/>
    </location>
</feature>
<keyword evidence="7 15" id="KW-0479">Metal-binding</keyword>
<dbReference type="EMBL" id="JACHXO010000001">
    <property type="protein sequence ID" value="MBB3193842.1"/>
    <property type="molecule type" value="Genomic_DNA"/>
</dbReference>
<evidence type="ECO:0000256" key="15">
    <source>
        <dbReference type="RuleBase" id="RU362081"/>
    </source>
</evidence>
<dbReference type="PANTHER" id="PTHR43520">
    <property type="entry name" value="ATP7, ISOFORM B"/>
    <property type="match status" value="1"/>
</dbReference>
<keyword evidence="19" id="KW-1185">Reference proteome</keyword>
<evidence type="ECO:0000256" key="11">
    <source>
        <dbReference type="ARBA" id="ARBA00022967"/>
    </source>
</evidence>
<evidence type="ECO:0000256" key="1">
    <source>
        <dbReference type="ARBA" id="ARBA00004651"/>
    </source>
</evidence>
<evidence type="ECO:0000313" key="19">
    <source>
        <dbReference type="Proteomes" id="UP000574369"/>
    </source>
</evidence>
<evidence type="ECO:0000313" key="18">
    <source>
        <dbReference type="EMBL" id="MBB3193842.1"/>
    </source>
</evidence>
<dbReference type="SUPFAM" id="SSF81665">
    <property type="entry name" value="Calcium ATPase, transmembrane domain M"/>
    <property type="match status" value="1"/>
</dbReference>
<dbReference type="SFLD" id="SFLDF00027">
    <property type="entry name" value="p-type_atpase"/>
    <property type="match status" value="1"/>
</dbReference>
<dbReference type="InterPro" id="IPR036412">
    <property type="entry name" value="HAD-like_sf"/>
</dbReference>
<feature type="compositionally biased region" description="Low complexity" evidence="16">
    <location>
        <begin position="37"/>
        <end position="85"/>
    </location>
</feature>
<keyword evidence="14 15" id="KW-0472">Membrane</keyword>
<dbReference type="NCBIfam" id="TIGR01525">
    <property type="entry name" value="ATPase-IB_hvy"/>
    <property type="match status" value="1"/>
</dbReference>
<feature type="transmembrane region" description="Helical" evidence="15">
    <location>
        <begin position="228"/>
        <end position="246"/>
    </location>
</feature>
<dbReference type="InterPro" id="IPR044492">
    <property type="entry name" value="P_typ_ATPase_HD_dom"/>
</dbReference>
<keyword evidence="13" id="KW-0406">Ion transport</keyword>
<dbReference type="PROSITE" id="PS50846">
    <property type="entry name" value="HMA_2"/>
    <property type="match status" value="1"/>
</dbReference>
<evidence type="ECO:0000256" key="6">
    <source>
        <dbReference type="ARBA" id="ARBA00022692"/>
    </source>
</evidence>
<dbReference type="InterPro" id="IPR001757">
    <property type="entry name" value="P_typ_ATPase"/>
</dbReference>